<name>A0A4U0ZCK7_9ALTE</name>
<evidence type="ECO:0000256" key="1">
    <source>
        <dbReference type="SAM" id="SignalP"/>
    </source>
</evidence>
<keyword evidence="1" id="KW-0732">Signal</keyword>
<comment type="caution">
    <text evidence="2">The sequence shown here is derived from an EMBL/GenBank/DDBJ whole genome shotgun (WGS) entry which is preliminary data.</text>
</comment>
<dbReference type="InterPro" id="IPR011990">
    <property type="entry name" value="TPR-like_helical_dom_sf"/>
</dbReference>
<evidence type="ECO:0000313" key="2">
    <source>
        <dbReference type="EMBL" id="TKB01988.1"/>
    </source>
</evidence>
<reference evidence="2 3" key="1">
    <citation type="submission" date="2019-04" db="EMBL/GenBank/DDBJ databases">
        <title>Alteromonas portus sp. nov., an alginate lyase-excreting marine bacterium.</title>
        <authorList>
            <person name="Huang H."/>
            <person name="Mo K."/>
            <person name="Bao S."/>
        </authorList>
    </citation>
    <scope>NUCLEOTIDE SEQUENCE [LARGE SCALE GENOMIC DNA]</scope>
    <source>
        <strain evidence="2 3">HB161718</strain>
    </source>
</reference>
<protein>
    <recommendedName>
        <fullName evidence="4">Tetratricopeptide repeat protein</fullName>
    </recommendedName>
</protein>
<dbReference type="Proteomes" id="UP000305471">
    <property type="component" value="Unassembled WGS sequence"/>
</dbReference>
<evidence type="ECO:0008006" key="4">
    <source>
        <dbReference type="Google" id="ProtNLM"/>
    </source>
</evidence>
<feature type="chain" id="PRO_5020361298" description="Tetratricopeptide repeat protein" evidence="1">
    <location>
        <begin position="30"/>
        <end position="365"/>
    </location>
</feature>
<dbReference type="EMBL" id="SWCO01000009">
    <property type="protein sequence ID" value="TKB01988.1"/>
    <property type="molecule type" value="Genomic_DNA"/>
</dbReference>
<evidence type="ECO:0000313" key="3">
    <source>
        <dbReference type="Proteomes" id="UP000305471"/>
    </source>
</evidence>
<dbReference type="OrthoDB" id="192575at2"/>
<dbReference type="AlphaFoldDB" id="A0A4U0ZCK7"/>
<accession>A0A4U0ZCK7</accession>
<dbReference type="SUPFAM" id="SSF48452">
    <property type="entry name" value="TPR-like"/>
    <property type="match status" value="1"/>
</dbReference>
<proteinExistence type="predicted"/>
<feature type="signal peptide" evidence="1">
    <location>
        <begin position="1"/>
        <end position="29"/>
    </location>
</feature>
<organism evidence="2 3">
    <name type="scientific">Alteromonas portus</name>
    <dbReference type="NCBI Taxonomy" id="2565549"/>
    <lineage>
        <taxon>Bacteria</taxon>
        <taxon>Pseudomonadati</taxon>
        <taxon>Pseudomonadota</taxon>
        <taxon>Gammaproteobacteria</taxon>
        <taxon>Alteromonadales</taxon>
        <taxon>Alteromonadaceae</taxon>
        <taxon>Alteromonas/Salinimonas group</taxon>
        <taxon>Alteromonas</taxon>
    </lineage>
</organism>
<sequence length="365" mass="40252">MKMRKFTVSALCACSFILIPSMTVTQSHAAAQKVATASADDVETLKTYFKKEDFNYIVETLDTVESKSPEQHNMLISALMNIDLDDAEEAAEQFIADYSDNYKAYHTHASVMGAQASSSIFSALGYAKKAKKSLETAVEIAPEQVAVYQALLQFHLMAPSIAGGDLDEATTLAQTISKLDVTEGQFATAKVYLEKDKQAEAEAIFASLIEDDSTHIRARVELGSFYLGDEQYAASYDTLLPLSDTDLAVVSKADTEAWDTYQERKSNLMYGKYRLGQVAVESGEYTDSGINALKSYLEDYQVTTIDTKGLPGANWARLRLAELLLNADKVNEAQNLVETIKEDSDERFAKTLKEIKKAIKKRAAV</sequence>
<keyword evidence="3" id="KW-1185">Reference proteome</keyword>
<dbReference type="Gene3D" id="1.25.40.10">
    <property type="entry name" value="Tetratricopeptide repeat domain"/>
    <property type="match status" value="2"/>
</dbReference>
<gene>
    <name evidence="2" type="ORF">E5672_15940</name>
</gene>